<comment type="catalytic activity">
    <reaction evidence="1">
        <text>ATP + protein L-histidine = ADP + protein N-phospho-L-histidine.</text>
        <dbReference type="EC" id="2.7.13.3"/>
    </reaction>
</comment>
<evidence type="ECO:0000256" key="2">
    <source>
        <dbReference type="ARBA" id="ARBA00012438"/>
    </source>
</evidence>
<dbReference type="InterPro" id="IPR036097">
    <property type="entry name" value="HisK_dim/P_sf"/>
</dbReference>
<dbReference type="PANTHER" id="PTHR43547:SF2">
    <property type="entry name" value="HYBRID SIGNAL TRANSDUCTION HISTIDINE KINASE C"/>
    <property type="match status" value="1"/>
</dbReference>
<keyword evidence="5" id="KW-0418">Kinase</keyword>
<dbReference type="Pfam" id="PF02518">
    <property type="entry name" value="HATPase_c"/>
    <property type="match status" value="1"/>
</dbReference>
<evidence type="ECO:0000313" key="6">
    <source>
        <dbReference type="Proteomes" id="UP000715965"/>
    </source>
</evidence>
<comment type="caution">
    <text evidence="5">The sequence shown here is derived from an EMBL/GenBank/DDBJ whole genome shotgun (WGS) entry which is preliminary data.</text>
</comment>
<evidence type="ECO:0000256" key="3">
    <source>
        <dbReference type="ARBA" id="ARBA00022553"/>
    </source>
</evidence>
<dbReference type="Gene3D" id="1.10.287.130">
    <property type="match status" value="1"/>
</dbReference>
<protein>
    <recommendedName>
        <fullName evidence="2">histidine kinase</fullName>
        <ecNumber evidence="2">2.7.13.3</ecNumber>
    </recommendedName>
</protein>
<reference evidence="5 6" key="1">
    <citation type="submission" date="2020-10" db="EMBL/GenBank/DDBJ databases">
        <title>Draft genome of Ramlibacter aquaticus LMG 30558.</title>
        <authorList>
            <person name="Props R."/>
        </authorList>
    </citation>
    <scope>NUCLEOTIDE SEQUENCE [LARGE SCALE GENOMIC DNA]</scope>
    <source>
        <strain evidence="5 6">LMG 30558</strain>
    </source>
</reference>
<keyword evidence="3" id="KW-0597">Phosphoprotein</keyword>
<dbReference type="PRINTS" id="PR00344">
    <property type="entry name" value="BCTRLSENSOR"/>
</dbReference>
<dbReference type="InterPro" id="IPR003661">
    <property type="entry name" value="HisK_dim/P_dom"/>
</dbReference>
<accession>A0ABR9SF16</accession>
<dbReference type="SMART" id="SM00387">
    <property type="entry name" value="HATPase_c"/>
    <property type="match status" value="1"/>
</dbReference>
<keyword evidence="6" id="KW-1185">Reference proteome</keyword>
<evidence type="ECO:0000256" key="1">
    <source>
        <dbReference type="ARBA" id="ARBA00000085"/>
    </source>
</evidence>
<dbReference type="InterPro" id="IPR003594">
    <property type="entry name" value="HATPase_dom"/>
</dbReference>
<dbReference type="EC" id="2.7.13.3" evidence="2"/>
<dbReference type="RefSeq" id="WP_193780471.1">
    <property type="nucleotide sequence ID" value="NZ_JADDOJ010000034.1"/>
</dbReference>
<gene>
    <name evidence="5" type="ORF">IM725_10160</name>
</gene>
<organism evidence="5 6">
    <name type="scientific">Ramlibacter aquaticus</name>
    <dbReference type="NCBI Taxonomy" id="2780094"/>
    <lineage>
        <taxon>Bacteria</taxon>
        <taxon>Pseudomonadati</taxon>
        <taxon>Pseudomonadota</taxon>
        <taxon>Betaproteobacteria</taxon>
        <taxon>Burkholderiales</taxon>
        <taxon>Comamonadaceae</taxon>
        <taxon>Ramlibacter</taxon>
    </lineage>
</organism>
<dbReference type="GO" id="GO:0016301">
    <property type="term" value="F:kinase activity"/>
    <property type="evidence" value="ECO:0007669"/>
    <property type="project" value="UniProtKB-KW"/>
</dbReference>
<dbReference type="CDD" id="cd00075">
    <property type="entry name" value="HATPase"/>
    <property type="match status" value="1"/>
</dbReference>
<dbReference type="InterPro" id="IPR036890">
    <property type="entry name" value="HATPase_C_sf"/>
</dbReference>
<dbReference type="Pfam" id="PF00512">
    <property type="entry name" value="HisKA"/>
    <property type="match status" value="1"/>
</dbReference>
<feature type="domain" description="Histidine kinase" evidence="4">
    <location>
        <begin position="35"/>
        <end position="249"/>
    </location>
</feature>
<evidence type="ECO:0000259" key="4">
    <source>
        <dbReference type="PROSITE" id="PS50109"/>
    </source>
</evidence>
<keyword evidence="5" id="KW-0808">Transferase</keyword>
<dbReference type="SUPFAM" id="SSF47384">
    <property type="entry name" value="Homodimeric domain of signal transducing histidine kinase"/>
    <property type="match status" value="1"/>
</dbReference>
<dbReference type="EMBL" id="JADDOJ010000034">
    <property type="protein sequence ID" value="MBE7940933.1"/>
    <property type="molecule type" value="Genomic_DNA"/>
</dbReference>
<dbReference type="Gene3D" id="3.30.565.10">
    <property type="entry name" value="Histidine kinase-like ATPase, C-terminal domain"/>
    <property type="match status" value="1"/>
</dbReference>
<dbReference type="CDD" id="cd00082">
    <property type="entry name" value="HisKA"/>
    <property type="match status" value="1"/>
</dbReference>
<dbReference type="PANTHER" id="PTHR43547">
    <property type="entry name" value="TWO-COMPONENT HISTIDINE KINASE"/>
    <property type="match status" value="1"/>
</dbReference>
<dbReference type="InterPro" id="IPR004358">
    <property type="entry name" value="Sig_transdc_His_kin-like_C"/>
</dbReference>
<dbReference type="InterPro" id="IPR005467">
    <property type="entry name" value="His_kinase_dom"/>
</dbReference>
<evidence type="ECO:0000313" key="5">
    <source>
        <dbReference type="EMBL" id="MBE7940933.1"/>
    </source>
</evidence>
<sequence length="256" mass="27091">MSRMGETYEALPDATGDEAHALRAALAARDELLAVVAHELRAPLGAIVGWAHLLRDCANEQDFERGLEVIEQAAQVQARLIEDLLDMGRVSSGNLRLDRQRVHPRDVVDAAVDAARPDAASRHIALRSRFDVGVGPVLGDATRLQQVVANLLQNALKFTPENGEVVVAVGHEGPHAVIRVCDNGPGIPAPLLAQVFEPWRQGFAAQGQGLGLGLAIARTLVQMHGGSIRADSAGEGRGACFTVRLPLALDGGDAQA</sequence>
<dbReference type="PROSITE" id="PS50109">
    <property type="entry name" value="HIS_KIN"/>
    <property type="match status" value="1"/>
</dbReference>
<dbReference type="Proteomes" id="UP000715965">
    <property type="component" value="Unassembled WGS sequence"/>
</dbReference>
<name>A0ABR9SF16_9BURK</name>
<dbReference type="SUPFAM" id="SSF55874">
    <property type="entry name" value="ATPase domain of HSP90 chaperone/DNA topoisomerase II/histidine kinase"/>
    <property type="match status" value="1"/>
</dbReference>
<dbReference type="SMART" id="SM00388">
    <property type="entry name" value="HisKA"/>
    <property type="match status" value="1"/>
</dbReference>
<proteinExistence type="predicted"/>